<evidence type="ECO:0000313" key="10">
    <source>
        <dbReference type="Proteomes" id="UP000327073"/>
    </source>
</evidence>
<reference evidence="5 7" key="1">
    <citation type="submission" date="2016-10" db="EMBL/GenBank/DDBJ databases">
        <title>Whole genome sequences of antibiotic resistant commensal Escherichia coli from healthy Australian adults.</title>
        <authorList>
            <person name="Moran R.A."/>
            <person name="Anantham S."/>
            <person name="Nigro S.J."/>
            <person name="Holt K.E."/>
            <person name="Hall R.M."/>
        </authorList>
    </citation>
    <scope>NUCLEOTIDE SEQUENCE [LARGE SCALE GENOMIC DNA]</scope>
    <source>
        <strain evidence="5 7">2.3-R4</strain>
    </source>
</reference>
<comment type="caution">
    <text evidence="4">The sequence shown here is derived from an EMBL/GenBank/DDBJ whole genome shotgun (WGS) entry which is preliminary data.</text>
</comment>
<dbReference type="EMBL" id="VZEL01000027">
    <property type="protein sequence ID" value="KAB0122380.1"/>
    <property type="molecule type" value="Genomic_DNA"/>
</dbReference>
<organism evidence="4 11">
    <name type="scientific">Escherichia coli</name>
    <dbReference type="NCBI Taxonomy" id="562"/>
    <lineage>
        <taxon>Bacteria</taxon>
        <taxon>Pseudomonadati</taxon>
        <taxon>Pseudomonadota</taxon>
        <taxon>Gammaproteobacteria</taxon>
        <taxon>Enterobacterales</taxon>
        <taxon>Enterobacteriaceae</taxon>
        <taxon>Escherichia</taxon>
    </lineage>
</organism>
<name>A0A0H0EJQ5_ECOLX</name>
<evidence type="ECO:0000313" key="6">
    <source>
        <dbReference type="EMBL" id="TJH16274.1"/>
    </source>
</evidence>
<dbReference type="Proteomes" id="UP000306700">
    <property type="component" value="Unassembled WGS sequence"/>
</dbReference>
<dbReference type="EMBL" id="RNLZ01000038">
    <property type="protein sequence ID" value="MGE15522.1"/>
    <property type="molecule type" value="Genomic_DNA"/>
</dbReference>
<evidence type="ECO:0000313" key="9">
    <source>
        <dbReference type="Proteomes" id="UP000306700"/>
    </source>
</evidence>
<protein>
    <submittedName>
        <fullName evidence="4">Uncharacterized protein</fullName>
    </submittedName>
</protein>
<dbReference type="Proteomes" id="UP000188855">
    <property type="component" value="Unassembled WGS sequence"/>
</dbReference>
<dbReference type="Proteomes" id="UP000272336">
    <property type="component" value="Unassembled WGS sequence"/>
</dbReference>
<reference evidence="4 11" key="5">
    <citation type="submission" date="2019-08" db="EMBL/GenBank/DDBJ databases">
        <title>Identification of Water Treatment Resistant and Multidrug Resistant Urinary Pathogenic Escherichia coli in Wastewater.</title>
        <authorList>
            <person name="Neumann N."/>
        </authorList>
    </citation>
    <scope>NUCLEOTIDE SEQUENCE [LARGE SCALE GENOMIC DNA]</scope>
    <source>
        <strain evidence="4 11">WU2356</strain>
    </source>
</reference>
<reference evidence="3 8" key="2">
    <citation type="submission" date="2018-10" db="EMBL/GenBank/DDBJ databases">
        <authorList>
            <consortium name="NARMS: The National Antimicrobial Resistance Monitoring System"/>
        </authorList>
    </citation>
    <scope>NUCLEOTIDE SEQUENCE [LARGE SCALE GENOMIC DNA]</scope>
    <source>
        <strain evidence="3 8">CVM N17EC0060</strain>
    </source>
</reference>
<evidence type="ECO:0000313" key="2">
    <source>
        <dbReference type="EMBL" id="MBL6205923.1"/>
    </source>
</evidence>
<reference evidence="6 9" key="3">
    <citation type="submission" date="2018-12" db="EMBL/GenBank/DDBJ databases">
        <title>Food and Water Safety Consortium.</title>
        <authorList>
            <person name="Tyson S."/>
            <person name="Peterson C.-L."/>
            <person name="Olson A."/>
            <person name="Tyler S."/>
            <person name="Cabral J."/>
            <person name="Lynch T."/>
            <person name="Knox N."/>
            <person name="Van Domselaar G."/>
            <person name="Graham M."/>
        </authorList>
    </citation>
    <scope>NUCLEOTIDE SEQUENCE [LARGE SCALE GENOMIC DNA]</scope>
    <source>
        <strain evidence="6 9">FWSEC0384</strain>
    </source>
</reference>
<dbReference type="EMBL" id="JAETYU010000035">
    <property type="protein sequence ID" value="MBL6205923.1"/>
    <property type="molecule type" value="Genomic_DNA"/>
</dbReference>
<dbReference type="EMBL" id="VOTT01000002">
    <property type="protein sequence ID" value="MPU47432.1"/>
    <property type="molecule type" value="Genomic_DNA"/>
</dbReference>
<dbReference type="AlphaFoldDB" id="A0A0H0EJQ5"/>
<dbReference type="Proteomes" id="UP000392867">
    <property type="component" value="Unassembled WGS sequence"/>
</dbReference>
<dbReference type="EMBL" id="RRNI01000049">
    <property type="protein sequence ID" value="TJH16274.1"/>
    <property type="molecule type" value="Genomic_DNA"/>
</dbReference>
<dbReference type="EMBL" id="MPAF01000015">
    <property type="protein sequence ID" value="OOK28740.1"/>
    <property type="molecule type" value="Genomic_DNA"/>
</dbReference>
<dbReference type="Proteomes" id="UP000655659">
    <property type="component" value="Unassembled WGS sequence"/>
</dbReference>
<reference evidence="1 10" key="4">
    <citation type="submission" date="2019-03" db="EMBL/GenBank/DDBJ databases">
        <title>Whole Genome Sequencing of Shiga-Toxin Escherichia coli Strains from Nebraska.</title>
        <authorList>
            <person name="Abdalhamid B."/>
            <person name="Mccutchen E.L."/>
            <person name="Bouska A.C."/>
            <person name="Hinrichs S.H."/>
            <person name="Iwen P.C."/>
        </authorList>
    </citation>
    <scope>NUCLEOTIDE SEQUENCE [LARGE SCALE GENOMIC DNA]</scope>
    <source>
        <strain evidence="1 10">STEC_170836</strain>
    </source>
</reference>
<accession>A0A0H0EJQ5</accession>
<evidence type="ECO:0000313" key="3">
    <source>
        <dbReference type="EMBL" id="MGE15522.1"/>
    </source>
</evidence>
<dbReference type="RefSeq" id="WP_000212745.1">
    <property type="nucleotide sequence ID" value="NZ_AP027413.1"/>
</dbReference>
<reference evidence="2" key="6">
    <citation type="submission" date="2021-01" db="EMBL/GenBank/DDBJ databases">
        <title>Genomes of Escherichia coli STEC strains from raw meat-based diets for companion animals.</title>
        <authorList>
            <person name="Stevens M.J.A."/>
            <person name="Stephan R."/>
        </authorList>
    </citation>
    <scope>NUCLEOTIDE SEQUENCE</scope>
    <source>
        <strain evidence="2">ATC7-7</strain>
    </source>
</reference>
<evidence type="ECO:0000313" key="5">
    <source>
        <dbReference type="EMBL" id="OOK28740.1"/>
    </source>
</evidence>
<evidence type="ECO:0000313" key="8">
    <source>
        <dbReference type="Proteomes" id="UP000272336"/>
    </source>
</evidence>
<evidence type="ECO:0000313" key="7">
    <source>
        <dbReference type="Proteomes" id="UP000188855"/>
    </source>
</evidence>
<gene>
    <name evidence="5" type="ORF">BMT91_10045</name>
    <name evidence="6" type="ORF">C9160_24735</name>
    <name evidence="3" type="ORF">D9D43_18440</name>
    <name evidence="1" type="ORF">F7F11_21385</name>
    <name evidence="4" type="ORF">FVB16_00815</name>
    <name evidence="2" type="ORF">JNA68_22440</name>
</gene>
<evidence type="ECO:0000313" key="11">
    <source>
        <dbReference type="Proteomes" id="UP000392867"/>
    </source>
</evidence>
<sequence>MATLQELIDLTPEQEKAWNRLVKAVKDFRAAGGKFYSVLDTLSAYNGEHVASIDNDKGYHTASVYMPSIDAPGLTSWADDWHGITLKDGVEVDED</sequence>
<evidence type="ECO:0000313" key="4">
    <source>
        <dbReference type="EMBL" id="MPU47432.1"/>
    </source>
</evidence>
<dbReference type="Proteomes" id="UP000327073">
    <property type="component" value="Unassembled WGS sequence"/>
</dbReference>
<evidence type="ECO:0000313" key="1">
    <source>
        <dbReference type="EMBL" id="KAB0122380.1"/>
    </source>
</evidence>
<proteinExistence type="predicted"/>